<keyword evidence="5" id="KW-1185">Reference proteome</keyword>
<keyword evidence="3" id="KW-0460">Magnesium</keyword>
<dbReference type="Gene3D" id="3.40.50.1000">
    <property type="entry name" value="HAD superfamily/HAD-like"/>
    <property type="match status" value="1"/>
</dbReference>
<dbReference type="Gene3D" id="1.20.120.1600">
    <property type="match status" value="1"/>
</dbReference>
<dbReference type="Pfam" id="PF13419">
    <property type="entry name" value="HAD_2"/>
    <property type="match status" value="1"/>
</dbReference>
<dbReference type="Proteomes" id="UP001061361">
    <property type="component" value="Chromosome"/>
</dbReference>
<dbReference type="EMBL" id="AP026708">
    <property type="protein sequence ID" value="BDQ34591.1"/>
    <property type="molecule type" value="Genomic_DNA"/>
</dbReference>
<dbReference type="InterPro" id="IPR036412">
    <property type="entry name" value="HAD-like_sf"/>
</dbReference>
<organism evidence="4 5">
    <name type="scientific">Pseudodesulfovibrio portus</name>
    <dbReference type="NCBI Taxonomy" id="231439"/>
    <lineage>
        <taxon>Bacteria</taxon>
        <taxon>Pseudomonadati</taxon>
        <taxon>Thermodesulfobacteriota</taxon>
        <taxon>Desulfovibrionia</taxon>
        <taxon>Desulfovibrionales</taxon>
        <taxon>Desulfovibrionaceae</taxon>
    </lineage>
</organism>
<dbReference type="NCBIfam" id="TIGR01549">
    <property type="entry name" value="HAD-SF-IA-v1"/>
    <property type="match status" value="1"/>
</dbReference>
<dbReference type="InterPro" id="IPR051400">
    <property type="entry name" value="HAD-like_hydrolase"/>
</dbReference>
<gene>
    <name evidence="4" type="ORF">JCM14722_21330</name>
</gene>
<dbReference type="PANTHER" id="PTHR46470">
    <property type="entry name" value="N-ACYLNEURAMINATE-9-PHOSPHATASE"/>
    <property type="match status" value="1"/>
</dbReference>
<accession>A0ABM8ATA2</accession>
<sequence length="243" mass="26673">MRSGTGAPRFIDGFDVILLDVQKTFMFGVDRFGPEENFADTYRGMGGDRLGDAAVNAVIRTSFEYLISRYGDSAYFDDFPSLDQAMAAAKEAEGLDPEELRLLQRTFARHECGTVSPEYAGLLMELAATHRLGIVSNIWASKDTWLDEFRGSGILHLFEKMVFSSDFRSIKPSPALFREAVGAFDAPLDRILFVGDSPAYDIAGAKGAGLAAVLTLNHGPIPDLDPPPDRMLDDLFGLIREPL</sequence>
<reference evidence="4" key="1">
    <citation type="submission" date="2022-08" db="EMBL/GenBank/DDBJ databases">
        <title>Genome Sequence of the sulphate-reducing bacterium, Pseudodesulfovibrio portus JCM14722.</title>
        <authorList>
            <person name="Kondo R."/>
            <person name="Kataoka T."/>
        </authorList>
    </citation>
    <scope>NUCLEOTIDE SEQUENCE</scope>
    <source>
        <strain evidence="4">JCM 14722</strain>
    </source>
</reference>
<dbReference type="InterPro" id="IPR041492">
    <property type="entry name" value="HAD_2"/>
</dbReference>
<comment type="cofactor">
    <cofactor evidence="1">
        <name>Mg(2+)</name>
        <dbReference type="ChEBI" id="CHEBI:18420"/>
    </cofactor>
</comment>
<evidence type="ECO:0008006" key="6">
    <source>
        <dbReference type="Google" id="ProtNLM"/>
    </source>
</evidence>
<evidence type="ECO:0000256" key="3">
    <source>
        <dbReference type="ARBA" id="ARBA00022842"/>
    </source>
</evidence>
<evidence type="ECO:0000256" key="1">
    <source>
        <dbReference type="ARBA" id="ARBA00001946"/>
    </source>
</evidence>
<evidence type="ECO:0000256" key="2">
    <source>
        <dbReference type="ARBA" id="ARBA00022801"/>
    </source>
</evidence>
<dbReference type="RefSeq" id="WP_264981490.1">
    <property type="nucleotide sequence ID" value="NZ_AP026708.1"/>
</dbReference>
<dbReference type="InterPro" id="IPR006439">
    <property type="entry name" value="HAD-SF_hydro_IA"/>
</dbReference>
<dbReference type="InterPro" id="IPR023214">
    <property type="entry name" value="HAD_sf"/>
</dbReference>
<protein>
    <recommendedName>
        <fullName evidence="6">HAD family hydrolase</fullName>
    </recommendedName>
</protein>
<evidence type="ECO:0000313" key="5">
    <source>
        <dbReference type="Proteomes" id="UP001061361"/>
    </source>
</evidence>
<keyword evidence="2" id="KW-0378">Hydrolase</keyword>
<name>A0ABM8ATA2_9BACT</name>
<proteinExistence type="predicted"/>
<evidence type="ECO:0000313" key="4">
    <source>
        <dbReference type="EMBL" id="BDQ34591.1"/>
    </source>
</evidence>
<dbReference type="SUPFAM" id="SSF56784">
    <property type="entry name" value="HAD-like"/>
    <property type="match status" value="1"/>
</dbReference>